<protein>
    <submittedName>
        <fullName evidence="2">Uncharacterized protein</fullName>
    </submittedName>
</protein>
<dbReference type="AlphaFoldDB" id="R9NXU4"/>
<keyword evidence="1" id="KW-0472">Membrane</keyword>
<dbReference type="OrthoDB" id="2550878at2759"/>
<organism evidence="2 3">
    <name type="scientific">Pseudozyma hubeiensis (strain SY62)</name>
    <name type="common">Yeast</name>
    <dbReference type="NCBI Taxonomy" id="1305764"/>
    <lineage>
        <taxon>Eukaryota</taxon>
        <taxon>Fungi</taxon>
        <taxon>Dikarya</taxon>
        <taxon>Basidiomycota</taxon>
        <taxon>Ustilaginomycotina</taxon>
        <taxon>Ustilaginomycetes</taxon>
        <taxon>Ustilaginales</taxon>
        <taxon>Ustilaginaceae</taxon>
        <taxon>Pseudozyma</taxon>
    </lineage>
</organism>
<dbReference type="GeneID" id="24106243"/>
<proteinExistence type="predicted"/>
<evidence type="ECO:0000313" key="3">
    <source>
        <dbReference type="Proteomes" id="UP000014071"/>
    </source>
</evidence>
<gene>
    <name evidence="2" type="ORF">PHSY_000942</name>
</gene>
<dbReference type="HOGENOM" id="CLU_877718_0_0_1"/>
<feature type="transmembrane region" description="Helical" evidence="1">
    <location>
        <begin position="282"/>
        <end position="303"/>
    </location>
</feature>
<accession>R9NXU4</accession>
<keyword evidence="1" id="KW-1133">Transmembrane helix</keyword>
<dbReference type="EMBL" id="DF238776">
    <property type="protein sequence ID" value="GAC93377.1"/>
    <property type="molecule type" value="Genomic_DNA"/>
</dbReference>
<name>R9NXU4_PSEHS</name>
<feature type="transmembrane region" description="Helical" evidence="1">
    <location>
        <begin position="55"/>
        <end position="78"/>
    </location>
</feature>
<evidence type="ECO:0000313" key="2">
    <source>
        <dbReference type="EMBL" id="GAC93377.1"/>
    </source>
</evidence>
<feature type="transmembrane region" description="Helical" evidence="1">
    <location>
        <begin position="215"/>
        <end position="234"/>
    </location>
</feature>
<feature type="transmembrane region" description="Helical" evidence="1">
    <location>
        <begin position="176"/>
        <end position="195"/>
    </location>
</feature>
<evidence type="ECO:0000256" key="1">
    <source>
        <dbReference type="SAM" id="Phobius"/>
    </source>
</evidence>
<reference evidence="3" key="1">
    <citation type="journal article" date="2013" name="Genome Announc.">
        <title>Draft genome sequence of the basidiomycetous yeast-like fungus Pseudozyma hubeiensis SY62, which produces an abundant amount of the biosurfactant mannosylerythritol lipids.</title>
        <authorList>
            <person name="Konishi M."/>
            <person name="Hatada Y."/>
            <person name="Horiuchi J."/>
        </authorList>
    </citation>
    <scope>NUCLEOTIDE SEQUENCE [LARGE SCALE GENOMIC DNA]</scope>
    <source>
        <strain evidence="3">SY62</strain>
    </source>
</reference>
<keyword evidence="3" id="KW-1185">Reference proteome</keyword>
<dbReference type="RefSeq" id="XP_012186964.1">
    <property type="nucleotide sequence ID" value="XM_012331574.1"/>
</dbReference>
<dbReference type="Proteomes" id="UP000014071">
    <property type="component" value="Unassembled WGS sequence"/>
</dbReference>
<sequence length="315" mass="36131">MRCATNEPVSQCNINYALPPTGKGTVDWVIGGIFCSFYSVIAYQTFRVFHRKSPLALPWVSLLFFSGFRCVGFLMRAWVDDNPVQDSWSYQQAKNWVVLLTTSYSIIAAGTTFFLIFLASVLVALRRASRATRDFGDASFKSTFRKLGSHASNQDAAAILDEDELRVRRWEDRAMMAYRIFVVAVAALNIVGALRQFDYYWLNYNQGLTLRKVGGLMQIVVCALLFLAFVYVYFHYASPKPTRPAFLLFVLNILPIYFITLIFNILRVLQPLDSAINQDPNYTYYFQVLPDCLNLFLLLIFNYDRLLDYSAVRAE</sequence>
<feature type="transmembrane region" description="Helical" evidence="1">
    <location>
        <begin position="246"/>
        <end position="270"/>
    </location>
</feature>
<keyword evidence="1" id="KW-0812">Transmembrane</keyword>
<feature type="transmembrane region" description="Helical" evidence="1">
    <location>
        <begin position="25"/>
        <end position="43"/>
    </location>
</feature>
<feature type="transmembrane region" description="Helical" evidence="1">
    <location>
        <begin position="98"/>
        <end position="125"/>
    </location>
</feature>